<dbReference type="EMBL" id="BMID01000001">
    <property type="protein sequence ID" value="GGA01488.1"/>
    <property type="molecule type" value="Genomic_DNA"/>
</dbReference>
<comment type="caution">
    <text evidence="4">The sequence shown here is derived from an EMBL/GenBank/DDBJ whole genome shotgun (WGS) entry which is preliminary data.</text>
</comment>
<sequence length="323" mass="35328">MAEWYAERGIGETRLVCVEHDEIVAAKLDWHERLAAGARIEGRVAKRRAGASRAVAETARGEEVLLQRLPASATEGSTITIEITRAAIGERGRRKPAQGIVTDEAPRDWRAIDALKADGHEVQEVRRFPVEGWDDILQSAFEGTTEFDGGSLLFSATPAMTLIDIDGTLPPRELALAAIGALARQLRLLDLSGSIGIDFPTLAAKADRKAVDEALGAALGGYRHERTGINGFGFVQIVSRVTGPSILHRAQFRRTRAAIRQLFRRAETVEQPGALLLTAHPALQPLFRDEWRDELARRTGREIRWKIDPAVAIEGGFAQAISP</sequence>
<dbReference type="RefSeq" id="WP_188641462.1">
    <property type="nucleotide sequence ID" value="NZ_BMID01000001.1"/>
</dbReference>
<evidence type="ECO:0000256" key="1">
    <source>
        <dbReference type="ARBA" id="ARBA00022801"/>
    </source>
</evidence>
<gene>
    <name evidence="4" type="ORF">GCM10010923_07830</name>
</gene>
<name>A0ABQ1F739_9SPHN</name>
<accession>A0ABQ1F739</accession>
<dbReference type="InterPro" id="IPR019307">
    <property type="entry name" value="RNA-bd_AU-1/RNase_E/G"/>
</dbReference>
<evidence type="ECO:0000313" key="5">
    <source>
        <dbReference type="Proteomes" id="UP000603317"/>
    </source>
</evidence>
<proteinExistence type="predicted"/>
<dbReference type="Proteomes" id="UP000603317">
    <property type="component" value="Unassembled WGS sequence"/>
</dbReference>
<dbReference type="Pfam" id="PF10150">
    <property type="entry name" value="RNase_E_G"/>
    <property type="match status" value="1"/>
</dbReference>
<keyword evidence="2" id="KW-0694">RNA-binding</keyword>
<feature type="domain" description="RNA-binding protein AU-1/Ribonuclease E/G" evidence="3">
    <location>
        <begin position="136"/>
        <end position="237"/>
    </location>
</feature>
<organism evidence="4 5">
    <name type="scientific">Blastomonas marina</name>
    <dbReference type="NCBI Taxonomy" id="1867408"/>
    <lineage>
        <taxon>Bacteria</taxon>
        <taxon>Pseudomonadati</taxon>
        <taxon>Pseudomonadota</taxon>
        <taxon>Alphaproteobacteria</taxon>
        <taxon>Sphingomonadales</taxon>
        <taxon>Sphingomonadaceae</taxon>
        <taxon>Blastomonas</taxon>
    </lineage>
</organism>
<protein>
    <recommendedName>
        <fullName evidence="3">RNA-binding protein AU-1/Ribonuclease E/G domain-containing protein</fullName>
    </recommendedName>
</protein>
<keyword evidence="1" id="KW-0378">Hydrolase</keyword>
<evidence type="ECO:0000256" key="2">
    <source>
        <dbReference type="ARBA" id="ARBA00022884"/>
    </source>
</evidence>
<keyword evidence="5" id="KW-1185">Reference proteome</keyword>
<evidence type="ECO:0000259" key="3">
    <source>
        <dbReference type="Pfam" id="PF10150"/>
    </source>
</evidence>
<evidence type="ECO:0000313" key="4">
    <source>
        <dbReference type="EMBL" id="GGA01488.1"/>
    </source>
</evidence>
<reference evidence="5" key="1">
    <citation type="journal article" date="2019" name="Int. J. Syst. Evol. Microbiol.">
        <title>The Global Catalogue of Microorganisms (GCM) 10K type strain sequencing project: providing services to taxonomists for standard genome sequencing and annotation.</title>
        <authorList>
            <consortium name="The Broad Institute Genomics Platform"/>
            <consortium name="The Broad Institute Genome Sequencing Center for Infectious Disease"/>
            <person name="Wu L."/>
            <person name="Ma J."/>
        </authorList>
    </citation>
    <scope>NUCLEOTIDE SEQUENCE [LARGE SCALE GENOMIC DNA]</scope>
    <source>
        <strain evidence="5">CGMCC 1.15297</strain>
    </source>
</reference>